<dbReference type="InterPro" id="IPR014093">
    <property type="entry name" value="Thiamine_kinase"/>
</dbReference>
<keyword evidence="3 5" id="KW-0418">Kinase</keyword>
<dbReference type="RefSeq" id="WP_167012922.1">
    <property type="nucleotide sequence ID" value="NZ_VWXF01000001.1"/>
</dbReference>
<name>A0ABX0R4Z7_9GAMM</name>
<feature type="domain" description="Aminoglycoside phosphotransferase" evidence="6">
    <location>
        <begin position="29"/>
        <end position="222"/>
    </location>
</feature>
<comment type="pathway">
    <text evidence="5">Cofactor biosynthesis; thiamine diphosphate biosynthesis; thiamine phosphate from thiamine: step 1/1.</text>
</comment>
<comment type="caution">
    <text evidence="7">The sequence shown here is derived from an EMBL/GenBank/DDBJ whole genome shotgun (WGS) entry which is preliminary data.</text>
</comment>
<keyword evidence="4 5" id="KW-0067">ATP-binding</keyword>
<evidence type="ECO:0000259" key="6">
    <source>
        <dbReference type="Pfam" id="PF01636"/>
    </source>
</evidence>
<accession>A0ABX0R4Z7</accession>
<sequence>MHKTDPALQQLLHRVLPQARLHEMQAVTGLSGQSWRLETSAGTLLARRTPTPAMPQVNRLREFRQLLRLRGTGLAQQPLAASRDWLLLRWQPGEVVAPEALASHLPQLLALLGCLHRQPLCGYRLSLLPLLQRYWQQCQQRHPSWLRALRHLQQQGEPKPLRLAFLHMDVHAGNLICQQGKLSLIDWEYAGDGDIALELATLCATLPQHTAQLIADFAQRYRLSPDVLQQQIHRWQPWLRLLMASWYQLRAEQTQSAAMRHLARQHWQQLHSPF</sequence>
<dbReference type="GO" id="GO:0019165">
    <property type="term" value="F:thiamine kinase activity"/>
    <property type="evidence" value="ECO:0007669"/>
    <property type="project" value="UniProtKB-EC"/>
</dbReference>
<evidence type="ECO:0000313" key="7">
    <source>
        <dbReference type="EMBL" id="NIF20480.1"/>
    </source>
</evidence>
<comment type="similarity">
    <text evidence="5">Belongs to the thiamine kinase family.</text>
</comment>
<keyword evidence="8" id="KW-1185">Reference proteome</keyword>
<evidence type="ECO:0000256" key="5">
    <source>
        <dbReference type="HAMAP-Rule" id="MF_01604"/>
    </source>
</evidence>
<comment type="function">
    <text evidence="5">Catalyzes the phosphorylation of thiamine to thiamine phosphate.</text>
</comment>
<keyword evidence="2 5" id="KW-0547">Nucleotide-binding</keyword>
<keyword evidence="1 5" id="KW-0808">Transferase</keyword>
<dbReference type="SUPFAM" id="SSF56112">
    <property type="entry name" value="Protein kinase-like (PK-like)"/>
    <property type="match status" value="1"/>
</dbReference>
<dbReference type="InterPro" id="IPR002575">
    <property type="entry name" value="Aminoglycoside_PTrfase"/>
</dbReference>
<dbReference type="Gene3D" id="3.90.1200.10">
    <property type="match status" value="1"/>
</dbReference>
<dbReference type="Pfam" id="PF01636">
    <property type="entry name" value="APH"/>
    <property type="match status" value="1"/>
</dbReference>
<dbReference type="NCBIfam" id="NF007620">
    <property type="entry name" value="PRK10271.1"/>
    <property type="match status" value="1"/>
</dbReference>
<evidence type="ECO:0000313" key="8">
    <source>
        <dbReference type="Proteomes" id="UP001515683"/>
    </source>
</evidence>
<evidence type="ECO:0000256" key="3">
    <source>
        <dbReference type="ARBA" id="ARBA00022777"/>
    </source>
</evidence>
<dbReference type="EC" id="2.7.1.89" evidence="5"/>
<organism evidence="7 8">
    <name type="scientific">Candidatus Pantoea multigeneris</name>
    <dbReference type="NCBI Taxonomy" id="2608357"/>
    <lineage>
        <taxon>Bacteria</taxon>
        <taxon>Pseudomonadati</taxon>
        <taxon>Pseudomonadota</taxon>
        <taxon>Gammaproteobacteria</taxon>
        <taxon>Enterobacterales</taxon>
        <taxon>Erwiniaceae</taxon>
        <taxon>Pantoea</taxon>
    </lineage>
</organism>
<dbReference type="EMBL" id="VWXF01000001">
    <property type="protein sequence ID" value="NIF20480.1"/>
    <property type="molecule type" value="Genomic_DNA"/>
</dbReference>
<evidence type="ECO:0000256" key="1">
    <source>
        <dbReference type="ARBA" id="ARBA00022679"/>
    </source>
</evidence>
<dbReference type="Proteomes" id="UP001515683">
    <property type="component" value="Unassembled WGS sequence"/>
</dbReference>
<evidence type="ECO:0000256" key="4">
    <source>
        <dbReference type="ARBA" id="ARBA00022840"/>
    </source>
</evidence>
<gene>
    <name evidence="5 7" type="primary">thiK</name>
    <name evidence="7" type="ORF">F3J40_02460</name>
</gene>
<comment type="catalytic activity">
    <reaction evidence="5">
        <text>thiamine + ATP = thiamine phosphate + ADP + H(+)</text>
        <dbReference type="Rhea" id="RHEA:12012"/>
        <dbReference type="ChEBI" id="CHEBI:15378"/>
        <dbReference type="ChEBI" id="CHEBI:18385"/>
        <dbReference type="ChEBI" id="CHEBI:30616"/>
        <dbReference type="ChEBI" id="CHEBI:37575"/>
        <dbReference type="ChEBI" id="CHEBI:456216"/>
        <dbReference type="EC" id="2.7.1.89"/>
    </reaction>
</comment>
<protein>
    <recommendedName>
        <fullName evidence="5">Thiamine kinase</fullName>
        <ecNumber evidence="5">2.7.1.89</ecNumber>
    </recommendedName>
</protein>
<dbReference type="HAMAP" id="MF_01604">
    <property type="entry name" value="Thiamine_kinase"/>
    <property type="match status" value="1"/>
</dbReference>
<evidence type="ECO:0000256" key="2">
    <source>
        <dbReference type="ARBA" id="ARBA00022741"/>
    </source>
</evidence>
<proteinExistence type="inferred from homology"/>
<dbReference type="InterPro" id="IPR011009">
    <property type="entry name" value="Kinase-like_dom_sf"/>
</dbReference>
<reference evidence="7 8" key="1">
    <citation type="journal article" date="2019" name="bioRxiv">
        <title>Bacteria contribute to plant secondary compound degradation in a generalist herbivore system.</title>
        <authorList>
            <person name="Francoeur C.B."/>
            <person name="Khadempour L."/>
            <person name="Moreira-Soto R.D."/>
            <person name="Gotting K."/>
            <person name="Book A.J."/>
            <person name="Pinto-Tomas A.A."/>
            <person name="Keefover-Ring K."/>
            <person name="Currie C.R."/>
        </authorList>
    </citation>
    <scope>NUCLEOTIDE SEQUENCE [LARGE SCALE GENOMIC DNA]</scope>
    <source>
        <strain evidence="7">Acro-835</strain>
    </source>
</reference>